<name>A0A4Y2SDM6_ARAVE</name>
<dbReference type="Proteomes" id="UP000499080">
    <property type="component" value="Unassembled WGS sequence"/>
</dbReference>
<dbReference type="EMBL" id="BGPR01021234">
    <property type="protein sequence ID" value="GBN86332.1"/>
    <property type="molecule type" value="Genomic_DNA"/>
</dbReference>
<evidence type="ECO:0000313" key="2">
    <source>
        <dbReference type="Proteomes" id="UP000499080"/>
    </source>
</evidence>
<reference evidence="1 2" key="1">
    <citation type="journal article" date="2019" name="Sci. Rep.">
        <title>Orb-weaving spider Araneus ventricosus genome elucidates the spidroin gene catalogue.</title>
        <authorList>
            <person name="Kono N."/>
            <person name="Nakamura H."/>
            <person name="Ohtoshi R."/>
            <person name="Moran D.A.P."/>
            <person name="Shinohara A."/>
            <person name="Yoshida Y."/>
            <person name="Fujiwara M."/>
            <person name="Mori M."/>
            <person name="Tomita M."/>
            <person name="Arakawa K."/>
        </authorList>
    </citation>
    <scope>NUCLEOTIDE SEQUENCE [LARGE SCALE GENOMIC DNA]</scope>
</reference>
<gene>
    <name evidence="1" type="ORF">AVEN_130434_1</name>
</gene>
<sequence length="138" mass="16350">MRGDLQINLQATMRRGKMEMAGFESMRWMTAKPATIWQWKDGHDARVREKMEMVSFEICNKFTKICDAYKMSTLHTSSEERSGRAMVAVRWRTARMFRAACLCRRLRRVMAYVNAGTACTQRPWRRRGKRFRQPCSMI</sequence>
<protein>
    <submittedName>
        <fullName evidence="1">Uncharacterized protein</fullName>
    </submittedName>
</protein>
<proteinExistence type="predicted"/>
<keyword evidence="2" id="KW-1185">Reference proteome</keyword>
<dbReference type="AlphaFoldDB" id="A0A4Y2SDM6"/>
<comment type="caution">
    <text evidence="1">The sequence shown here is derived from an EMBL/GenBank/DDBJ whole genome shotgun (WGS) entry which is preliminary data.</text>
</comment>
<accession>A0A4Y2SDM6</accession>
<organism evidence="1 2">
    <name type="scientific">Araneus ventricosus</name>
    <name type="common">Orbweaver spider</name>
    <name type="synonym">Epeira ventricosa</name>
    <dbReference type="NCBI Taxonomy" id="182803"/>
    <lineage>
        <taxon>Eukaryota</taxon>
        <taxon>Metazoa</taxon>
        <taxon>Ecdysozoa</taxon>
        <taxon>Arthropoda</taxon>
        <taxon>Chelicerata</taxon>
        <taxon>Arachnida</taxon>
        <taxon>Araneae</taxon>
        <taxon>Araneomorphae</taxon>
        <taxon>Entelegynae</taxon>
        <taxon>Araneoidea</taxon>
        <taxon>Araneidae</taxon>
        <taxon>Araneus</taxon>
    </lineage>
</organism>
<evidence type="ECO:0000313" key="1">
    <source>
        <dbReference type="EMBL" id="GBN86332.1"/>
    </source>
</evidence>